<organism evidence="3 5">
    <name type="scientific">Didymodactylos carnosus</name>
    <dbReference type="NCBI Taxonomy" id="1234261"/>
    <lineage>
        <taxon>Eukaryota</taxon>
        <taxon>Metazoa</taxon>
        <taxon>Spiralia</taxon>
        <taxon>Gnathifera</taxon>
        <taxon>Rotifera</taxon>
        <taxon>Eurotatoria</taxon>
        <taxon>Bdelloidea</taxon>
        <taxon>Philodinida</taxon>
        <taxon>Philodinidae</taxon>
        <taxon>Didymodactylos</taxon>
    </lineage>
</organism>
<dbReference type="Proteomes" id="UP000677228">
    <property type="component" value="Unassembled WGS sequence"/>
</dbReference>
<dbReference type="InterPro" id="IPR011992">
    <property type="entry name" value="EF-hand-dom_pair"/>
</dbReference>
<dbReference type="EMBL" id="CAJOBA010049824">
    <property type="protein sequence ID" value="CAF4227888.1"/>
    <property type="molecule type" value="Genomic_DNA"/>
</dbReference>
<dbReference type="Gene3D" id="1.10.238.10">
    <property type="entry name" value="EF-hand"/>
    <property type="match status" value="1"/>
</dbReference>
<dbReference type="PROSITE" id="PS00018">
    <property type="entry name" value="EF_HAND_1"/>
    <property type="match status" value="2"/>
</dbReference>
<dbReference type="SMART" id="SM00054">
    <property type="entry name" value="EFh"/>
    <property type="match status" value="2"/>
</dbReference>
<dbReference type="CDD" id="cd00051">
    <property type="entry name" value="EFh"/>
    <property type="match status" value="1"/>
</dbReference>
<dbReference type="EMBL" id="CAJNOK010028045">
    <property type="protein sequence ID" value="CAF1429551.1"/>
    <property type="molecule type" value="Genomic_DNA"/>
</dbReference>
<evidence type="ECO:0000313" key="3">
    <source>
        <dbReference type="EMBL" id="CAF1429551.1"/>
    </source>
</evidence>
<dbReference type="Proteomes" id="UP000682733">
    <property type="component" value="Unassembled WGS sequence"/>
</dbReference>
<dbReference type="SUPFAM" id="SSF47473">
    <property type="entry name" value="EF-hand"/>
    <property type="match status" value="1"/>
</dbReference>
<accession>A0A8S2FCW4</accession>
<reference evidence="3" key="1">
    <citation type="submission" date="2021-02" db="EMBL/GenBank/DDBJ databases">
        <authorList>
            <person name="Nowell W R."/>
        </authorList>
    </citation>
    <scope>NUCLEOTIDE SEQUENCE</scope>
</reference>
<name>A0A8S2FCW4_9BILA</name>
<feature type="domain" description="EF-hand" evidence="2">
    <location>
        <begin position="9"/>
        <end position="44"/>
    </location>
</feature>
<gene>
    <name evidence="3" type="ORF">OVA965_LOCUS33986</name>
    <name evidence="4" type="ORF">TMI583_LOCUS34894</name>
</gene>
<proteinExistence type="predicted"/>
<evidence type="ECO:0000313" key="4">
    <source>
        <dbReference type="EMBL" id="CAF4227888.1"/>
    </source>
</evidence>
<dbReference type="AlphaFoldDB" id="A0A8S2FCW4"/>
<keyword evidence="1" id="KW-0106">Calcium</keyword>
<dbReference type="InterPro" id="IPR018247">
    <property type="entry name" value="EF_Hand_1_Ca_BS"/>
</dbReference>
<dbReference type="GO" id="GO:0005509">
    <property type="term" value="F:calcium ion binding"/>
    <property type="evidence" value="ECO:0007669"/>
    <property type="project" value="InterPro"/>
</dbReference>
<protein>
    <recommendedName>
        <fullName evidence="2">EF-hand domain-containing protein</fullName>
    </recommendedName>
</protein>
<dbReference type="Pfam" id="PF13499">
    <property type="entry name" value="EF-hand_7"/>
    <property type="match status" value="1"/>
</dbReference>
<feature type="domain" description="EF-hand" evidence="2">
    <location>
        <begin position="49"/>
        <end position="84"/>
    </location>
</feature>
<sequence length="100" mass="11599">MSGSGLSQSELQEINDSFHSFDLNRDGSITPDEIKQCLRRANVTALDAVIDRVIKYDLQQMDSNRDGRISYDEYLKFMTTVYRGTHQELKRQDSVYDNFP</sequence>
<evidence type="ECO:0000259" key="2">
    <source>
        <dbReference type="PROSITE" id="PS50222"/>
    </source>
</evidence>
<evidence type="ECO:0000256" key="1">
    <source>
        <dbReference type="ARBA" id="ARBA00022837"/>
    </source>
</evidence>
<dbReference type="PROSITE" id="PS50222">
    <property type="entry name" value="EF_HAND_2"/>
    <property type="match status" value="2"/>
</dbReference>
<evidence type="ECO:0000313" key="5">
    <source>
        <dbReference type="Proteomes" id="UP000677228"/>
    </source>
</evidence>
<dbReference type="InterPro" id="IPR002048">
    <property type="entry name" value="EF_hand_dom"/>
</dbReference>
<comment type="caution">
    <text evidence="3">The sequence shown here is derived from an EMBL/GenBank/DDBJ whole genome shotgun (WGS) entry which is preliminary data.</text>
</comment>